<dbReference type="GO" id="GO:0004134">
    <property type="term" value="F:4-alpha-glucanotransferase activity"/>
    <property type="evidence" value="ECO:0007669"/>
    <property type="project" value="UniProtKB-EC"/>
</dbReference>
<evidence type="ECO:0000256" key="5">
    <source>
        <dbReference type="ARBA" id="ARBA00022676"/>
    </source>
</evidence>
<dbReference type="GO" id="GO:0005975">
    <property type="term" value="P:carbohydrate metabolic process"/>
    <property type="evidence" value="ECO:0007669"/>
    <property type="project" value="InterPro"/>
</dbReference>
<dbReference type="InterPro" id="IPR003385">
    <property type="entry name" value="Glyco_hydro_77"/>
</dbReference>
<evidence type="ECO:0000256" key="4">
    <source>
        <dbReference type="ARBA" id="ARBA00020295"/>
    </source>
</evidence>
<dbReference type="AlphaFoldDB" id="A0A975BIU1"/>
<evidence type="ECO:0000256" key="9">
    <source>
        <dbReference type="ARBA" id="ARBA00031501"/>
    </source>
</evidence>
<name>A0A975BIU1_9BACT</name>
<protein>
    <recommendedName>
        <fullName evidence="4">4-alpha-glucanotransferase</fullName>
        <ecNumber evidence="3">2.4.1.25</ecNumber>
    </recommendedName>
    <alternativeName>
        <fullName evidence="8">Amylomaltase</fullName>
    </alternativeName>
    <alternativeName>
        <fullName evidence="9">Disproportionating enzyme</fullName>
    </alternativeName>
</protein>
<dbReference type="PANTHER" id="PTHR32438">
    <property type="entry name" value="4-ALPHA-GLUCANOTRANSFERASE DPE1, CHLOROPLASTIC/AMYLOPLASTIC"/>
    <property type="match status" value="1"/>
</dbReference>
<dbReference type="SUPFAM" id="SSF51445">
    <property type="entry name" value="(Trans)glycosidases"/>
    <property type="match status" value="1"/>
</dbReference>
<comment type="catalytic activity">
    <reaction evidence="1">
        <text>Transfers a segment of a (1-&gt;4)-alpha-D-glucan to a new position in an acceptor, which may be glucose or a (1-&gt;4)-alpha-D-glucan.</text>
        <dbReference type="EC" id="2.4.1.25"/>
    </reaction>
</comment>
<dbReference type="PANTHER" id="PTHR32438:SF5">
    <property type="entry name" value="4-ALPHA-GLUCANOTRANSFERASE DPE1, CHLOROPLASTIC_AMYLOPLASTIC"/>
    <property type="match status" value="1"/>
</dbReference>
<dbReference type="GO" id="GO:0016787">
    <property type="term" value="F:hydrolase activity"/>
    <property type="evidence" value="ECO:0007669"/>
    <property type="project" value="UniProtKB-KW"/>
</dbReference>
<keyword evidence="5" id="KW-0328">Glycosyltransferase</keyword>
<evidence type="ECO:0000256" key="2">
    <source>
        <dbReference type="ARBA" id="ARBA00005684"/>
    </source>
</evidence>
<dbReference type="EC" id="2.4.1.25" evidence="3"/>
<organism evidence="10 11">
    <name type="scientific">Desulfonema magnum</name>
    <dbReference type="NCBI Taxonomy" id="45655"/>
    <lineage>
        <taxon>Bacteria</taxon>
        <taxon>Pseudomonadati</taxon>
        <taxon>Thermodesulfobacteriota</taxon>
        <taxon>Desulfobacteria</taxon>
        <taxon>Desulfobacterales</taxon>
        <taxon>Desulfococcaceae</taxon>
        <taxon>Desulfonema</taxon>
    </lineage>
</organism>
<dbReference type="InterPro" id="IPR017853">
    <property type="entry name" value="GH"/>
</dbReference>
<keyword evidence="6" id="KW-0808">Transferase</keyword>
<comment type="similarity">
    <text evidence="2">Belongs to the disproportionating enzyme family.</text>
</comment>
<reference evidence="10" key="1">
    <citation type="journal article" date="2021" name="Microb. Physiol.">
        <title>Proteogenomic Insights into the Physiology of Marine, Sulfate-Reducing, Filamentous Desulfonema limicola and Desulfonema magnum.</title>
        <authorList>
            <person name="Schnaars V."/>
            <person name="Wohlbrand L."/>
            <person name="Scheve S."/>
            <person name="Hinrichs C."/>
            <person name="Reinhardt R."/>
            <person name="Rabus R."/>
        </authorList>
    </citation>
    <scope>NUCLEOTIDE SEQUENCE</scope>
    <source>
        <strain evidence="10">4be13</strain>
    </source>
</reference>
<accession>A0A975BIU1</accession>
<dbReference type="Pfam" id="PF02446">
    <property type="entry name" value="Glyco_hydro_77"/>
    <property type="match status" value="1"/>
</dbReference>
<keyword evidence="11" id="KW-1185">Reference proteome</keyword>
<dbReference type="EMBL" id="CP061800">
    <property type="protein sequence ID" value="QTA86121.1"/>
    <property type="molecule type" value="Genomic_DNA"/>
</dbReference>
<sequence>MKKFFIEKASKAFLGIRSMGLFAPLSYWRSQHDSGIGDLDVLLKVIAFAKKTHISVLSLLPLNIPLYDNCPYANASAYVFDPVYIGLNMMLDDLGFGKKDACFCPEICSLLSSLNEEAALLRRNKKSENRKAGECKYKVFRSVFGKFKKYELKQEGPKIADFLANPVSDPDVTRGSIKTREFKKYCISNQWLADHLLFFILAKEFKTDDFRFWPREIALRVPKVIQDLKQKHKQEILFEAFLQWMLTAQFKFIRTKAGKGEFKVDLMLDQPYAFGNADIWCNPEAFLMDPRTLKREYTQGAPPHQLDIPQHWQFYLPDIQHPASKSLLLERLLFFLQFSDLLRIDHLLGYYRLYYMTEDSNWEMTLEKMGIWNETDKVFKGDLPRKEKRTQIYTLIKKGIKETFPPEAVSRLFDESGDLKHAHVIFAARKQTDQRAYEHSQCGWYSQDSSEHGQKLLYTLLSPNQFTDTDYLEKIIKEKEMFLSPSDSIRVGFFNMGLGEEIISQFMQYAQEQGKSLIFENLGVVPEQITRSLNELGATEFKPLFFGYQHFIGDHTAFWFDRITPNSHVCFSTHDTITIRGWWEGKEKWAKKKYYFKNDEQKQKVINWLVQQDYLTDDLAQQADLDTLGSDLLCSVLNSVTDSNGRDAVIMMSNLFGSGDEGIINMPGHAGFWTARAPVTIEELLDETDEDSQKEYSNIASRAVDLIKFLVQKKERDAFHKQVQWFDPGTPRIIATHPVMGEGSKQLRFEGEDFLVDAAVYGECQSAAVVFDNGRKEAMQEIDVKNGLFSGLKIFRAYIPVDDEMKGVFPFQISLNGNLQPEKGYLIGCARGTDMNPLSAQYGQIKAV</sequence>
<dbReference type="KEGG" id="dmm:dnm_021390"/>
<evidence type="ECO:0000256" key="8">
    <source>
        <dbReference type="ARBA" id="ARBA00031423"/>
    </source>
</evidence>
<evidence type="ECO:0000256" key="1">
    <source>
        <dbReference type="ARBA" id="ARBA00000439"/>
    </source>
</evidence>
<evidence type="ECO:0000256" key="6">
    <source>
        <dbReference type="ARBA" id="ARBA00022679"/>
    </source>
</evidence>
<evidence type="ECO:0000313" key="10">
    <source>
        <dbReference type="EMBL" id="QTA86121.1"/>
    </source>
</evidence>
<gene>
    <name evidence="10" type="ORF">dnm_021390</name>
</gene>
<dbReference type="Gene3D" id="3.20.20.80">
    <property type="entry name" value="Glycosidases"/>
    <property type="match status" value="2"/>
</dbReference>
<keyword evidence="10" id="KW-0378">Hydrolase</keyword>
<evidence type="ECO:0000313" key="11">
    <source>
        <dbReference type="Proteomes" id="UP000663722"/>
    </source>
</evidence>
<proteinExistence type="inferred from homology"/>
<dbReference type="Proteomes" id="UP000663722">
    <property type="component" value="Chromosome"/>
</dbReference>
<evidence type="ECO:0000256" key="7">
    <source>
        <dbReference type="ARBA" id="ARBA00023277"/>
    </source>
</evidence>
<dbReference type="RefSeq" id="WP_207681886.1">
    <property type="nucleotide sequence ID" value="NZ_CP061800.1"/>
</dbReference>
<evidence type="ECO:0000256" key="3">
    <source>
        <dbReference type="ARBA" id="ARBA00012560"/>
    </source>
</evidence>
<keyword evidence="7" id="KW-0119">Carbohydrate metabolism</keyword>